<dbReference type="Proteomes" id="UP001054945">
    <property type="component" value="Unassembled WGS sequence"/>
</dbReference>
<sequence length="178" mass="20365">LQINFFLLGHHTTASRNSRDLPRALRLHQDVKPRTDRALPDPCAGNLCISIKTLLMQQQKIKTGPNSKYIVLVAAIRFAIPSSNSYRQRCKAQISFPFLSSHATPSRNTGLPRALLYNPKENERESGTWREALRRTHHDIELCDARDSTTTLSPRYRSVKYVLKTTYCLYSFRDACSD</sequence>
<evidence type="ECO:0000313" key="2">
    <source>
        <dbReference type="Proteomes" id="UP001054945"/>
    </source>
</evidence>
<gene>
    <name evidence="1" type="ORF">CEXT_330041</name>
</gene>
<organism evidence="1 2">
    <name type="scientific">Caerostris extrusa</name>
    <name type="common">Bark spider</name>
    <name type="synonym">Caerostris bankana</name>
    <dbReference type="NCBI Taxonomy" id="172846"/>
    <lineage>
        <taxon>Eukaryota</taxon>
        <taxon>Metazoa</taxon>
        <taxon>Ecdysozoa</taxon>
        <taxon>Arthropoda</taxon>
        <taxon>Chelicerata</taxon>
        <taxon>Arachnida</taxon>
        <taxon>Araneae</taxon>
        <taxon>Araneomorphae</taxon>
        <taxon>Entelegynae</taxon>
        <taxon>Araneoidea</taxon>
        <taxon>Araneidae</taxon>
        <taxon>Caerostris</taxon>
    </lineage>
</organism>
<name>A0AAV4VQW6_CAEEX</name>
<proteinExistence type="predicted"/>
<comment type="caution">
    <text evidence="1">The sequence shown here is derived from an EMBL/GenBank/DDBJ whole genome shotgun (WGS) entry which is preliminary data.</text>
</comment>
<dbReference type="AlphaFoldDB" id="A0AAV4VQW6"/>
<dbReference type="EMBL" id="BPLR01014975">
    <property type="protein sequence ID" value="GIY72657.1"/>
    <property type="molecule type" value="Genomic_DNA"/>
</dbReference>
<reference evidence="1 2" key="1">
    <citation type="submission" date="2021-06" db="EMBL/GenBank/DDBJ databases">
        <title>Caerostris extrusa draft genome.</title>
        <authorList>
            <person name="Kono N."/>
            <person name="Arakawa K."/>
        </authorList>
    </citation>
    <scope>NUCLEOTIDE SEQUENCE [LARGE SCALE GENOMIC DNA]</scope>
</reference>
<evidence type="ECO:0000313" key="1">
    <source>
        <dbReference type="EMBL" id="GIY72657.1"/>
    </source>
</evidence>
<keyword evidence="2" id="KW-1185">Reference proteome</keyword>
<feature type="non-terminal residue" evidence="1">
    <location>
        <position position="1"/>
    </location>
</feature>
<accession>A0AAV4VQW6</accession>
<protein>
    <submittedName>
        <fullName evidence="1">Uncharacterized protein</fullName>
    </submittedName>
</protein>